<feature type="region of interest" description="Disordered" evidence="2">
    <location>
        <begin position="428"/>
        <end position="469"/>
    </location>
</feature>
<feature type="compositionally biased region" description="Polar residues" evidence="2">
    <location>
        <begin position="282"/>
        <end position="296"/>
    </location>
</feature>
<dbReference type="SUPFAM" id="SSF47473">
    <property type="entry name" value="EF-hand"/>
    <property type="match status" value="1"/>
</dbReference>
<dbReference type="Gene3D" id="1.10.238.10">
    <property type="entry name" value="EF-hand"/>
    <property type="match status" value="1"/>
</dbReference>
<dbReference type="PROSITE" id="PS50222">
    <property type="entry name" value="EF_HAND_2"/>
    <property type="match status" value="1"/>
</dbReference>
<accession>A0A813FW01</accession>
<evidence type="ECO:0000256" key="1">
    <source>
        <dbReference type="ARBA" id="ARBA00022837"/>
    </source>
</evidence>
<feature type="region of interest" description="Disordered" evidence="2">
    <location>
        <begin position="1"/>
        <end position="31"/>
    </location>
</feature>
<feature type="compositionally biased region" description="Low complexity" evidence="2">
    <location>
        <begin position="7"/>
        <end position="31"/>
    </location>
</feature>
<keyword evidence="5" id="KW-1185">Reference proteome</keyword>
<feature type="domain" description="EF-hand" evidence="3">
    <location>
        <begin position="159"/>
        <end position="194"/>
    </location>
</feature>
<proteinExistence type="predicted"/>
<evidence type="ECO:0000313" key="5">
    <source>
        <dbReference type="Proteomes" id="UP000654075"/>
    </source>
</evidence>
<protein>
    <recommendedName>
        <fullName evidence="3">EF-hand domain-containing protein</fullName>
    </recommendedName>
</protein>
<dbReference type="InterPro" id="IPR018247">
    <property type="entry name" value="EF_Hand_1_Ca_BS"/>
</dbReference>
<dbReference type="InterPro" id="IPR011992">
    <property type="entry name" value="EF-hand-dom_pair"/>
</dbReference>
<evidence type="ECO:0000259" key="3">
    <source>
        <dbReference type="PROSITE" id="PS50222"/>
    </source>
</evidence>
<comment type="caution">
    <text evidence="4">The sequence shown here is derived from an EMBL/GenBank/DDBJ whole genome shotgun (WGS) entry which is preliminary data.</text>
</comment>
<dbReference type="InterPro" id="IPR002048">
    <property type="entry name" value="EF_hand_dom"/>
</dbReference>
<dbReference type="PROSITE" id="PS00018">
    <property type="entry name" value="EF_HAND_1"/>
    <property type="match status" value="1"/>
</dbReference>
<organism evidence="4 5">
    <name type="scientific">Polarella glacialis</name>
    <name type="common">Dinoflagellate</name>
    <dbReference type="NCBI Taxonomy" id="89957"/>
    <lineage>
        <taxon>Eukaryota</taxon>
        <taxon>Sar</taxon>
        <taxon>Alveolata</taxon>
        <taxon>Dinophyceae</taxon>
        <taxon>Suessiales</taxon>
        <taxon>Suessiaceae</taxon>
        <taxon>Polarella</taxon>
    </lineage>
</organism>
<dbReference type="Proteomes" id="UP000654075">
    <property type="component" value="Unassembled WGS sequence"/>
</dbReference>
<name>A0A813FW01_POLGL</name>
<gene>
    <name evidence="4" type="ORF">PGLA1383_LOCUS35849</name>
</gene>
<sequence length="469" mass="49310">MGGGASRGSKAGKSDAKAPGASGASGPGAPSLISPALLRRRKVLFQSAEPRKFESIPPRAQYAAVPEEADDCVFSRFVGGMQGANDLRRRAEAIQYYHDDGYLGEHCMELLGLGLVPGTVLSRRLFRVAQAQEVLPGPRRPQMTCYELLALYSVLKAGTVEELLELLFCVFDSDGDDKVGVEDLRLGIDAFLQLQEAGSGMSPQDFKDFGRLDDRVRRAEALRIAELAVKEYAMGSEDVQEGGEMKEADAPPGGQPLSAGQQPPKPRGSKPSSEDEDKDSNCSKGSAKSHASNLSMAPQAGDATATSKANEKDEVAARAKAKAKAKTKAKAQGPLCCLFAPAGGKQLKPALSFQQWQQWLWESQLLPDAMVESLSMNSAVGVGAAPGVGVGGDRQPIAGLGAAAPGPAGNAADDARIIAMIAGPGAHREVGAVPPQSAIRPPADDETSDEEDDRPRAQQTMAKPLLASR</sequence>
<keyword evidence="1" id="KW-0106">Calcium</keyword>
<feature type="region of interest" description="Disordered" evidence="2">
    <location>
        <begin position="237"/>
        <end position="311"/>
    </location>
</feature>
<evidence type="ECO:0000256" key="2">
    <source>
        <dbReference type="SAM" id="MobiDB-lite"/>
    </source>
</evidence>
<dbReference type="GO" id="GO:0005509">
    <property type="term" value="F:calcium ion binding"/>
    <property type="evidence" value="ECO:0007669"/>
    <property type="project" value="InterPro"/>
</dbReference>
<reference evidence="4" key="1">
    <citation type="submission" date="2021-02" db="EMBL/GenBank/DDBJ databases">
        <authorList>
            <person name="Dougan E. K."/>
            <person name="Rhodes N."/>
            <person name="Thang M."/>
            <person name="Chan C."/>
        </authorList>
    </citation>
    <scope>NUCLEOTIDE SEQUENCE</scope>
</reference>
<dbReference type="AlphaFoldDB" id="A0A813FW01"/>
<evidence type="ECO:0000313" key="4">
    <source>
        <dbReference type="EMBL" id="CAE8618208.1"/>
    </source>
</evidence>
<dbReference type="EMBL" id="CAJNNV010026451">
    <property type="protein sequence ID" value="CAE8618208.1"/>
    <property type="molecule type" value="Genomic_DNA"/>
</dbReference>